<dbReference type="AlphaFoldDB" id="A0A6N7PXU3"/>
<reference evidence="2 3" key="1">
    <citation type="submission" date="2019-10" db="EMBL/GenBank/DDBJ databases">
        <title>A soil myxobacterium in the family Polyangiaceae.</title>
        <authorList>
            <person name="Li Y."/>
            <person name="Wang J."/>
        </authorList>
    </citation>
    <scope>NUCLEOTIDE SEQUENCE [LARGE SCALE GENOMIC DNA]</scope>
    <source>
        <strain evidence="2 3">DSM 14734</strain>
    </source>
</reference>
<proteinExistence type="predicted"/>
<dbReference type="Proteomes" id="UP000440224">
    <property type="component" value="Unassembled WGS sequence"/>
</dbReference>
<feature type="coiled-coil region" evidence="1">
    <location>
        <begin position="84"/>
        <end position="111"/>
    </location>
</feature>
<keyword evidence="3" id="KW-1185">Reference proteome</keyword>
<dbReference type="EMBL" id="WJIE01000011">
    <property type="protein sequence ID" value="MRG96367.1"/>
    <property type="molecule type" value="Genomic_DNA"/>
</dbReference>
<protein>
    <submittedName>
        <fullName evidence="2">Uncharacterized protein</fullName>
    </submittedName>
</protein>
<evidence type="ECO:0000256" key="1">
    <source>
        <dbReference type="SAM" id="Coils"/>
    </source>
</evidence>
<name>A0A6N7PXU3_9BACT</name>
<dbReference type="RefSeq" id="WP_153823174.1">
    <property type="nucleotide sequence ID" value="NZ_WJIE01000011.1"/>
</dbReference>
<organism evidence="2 3">
    <name type="scientific">Polyangium spumosum</name>
    <dbReference type="NCBI Taxonomy" id="889282"/>
    <lineage>
        <taxon>Bacteria</taxon>
        <taxon>Pseudomonadati</taxon>
        <taxon>Myxococcota</taxon>
        <taxon>Polyangia</taxon>
        <taxon>Polyangiales</taxon>
        <taxon>Polyangiaceae</taxon>
        <taxon>Polyangium</taxon>
    </lineage>
</organism>
<accession>A0A6N7PXU3</accession>
<dbReference type="OrthoDB" id="5516733at2"/>
<evidence type="ECO:0000313" key="2">
    <source>
        <dbReference type="EMBL" id="MRG96367.1"/>
    </source>
</evidence>
<gene>
    <name evidence="2" type="ORF">GF068_31255</name>
</gene>
<keyword evidence="1" id="KW-0175">Coiled coil</keyword>
<sequence length="165" mass="18346">MSNTLEPLALDTLVFDCTPLESFLVDLARGARRGMLIERENFAEVIAEIMTNQADFGGKAGITQEDFDAFQESGARIALVDAFLPAVRKLCERLEETRAQEEDKRQRQALSFAVSVERRAKNPGNKHLLAKYERTRAYRSATGFKAAKTRARNLKAATIPTPAEG</sequence>
<evidence type="ECO:0000313" key="3">
    <source>
        <dbReference type="Proteomes" id="UP000440224"/>
    </source>
</evidence>
<comment type="caution">
    <text evidence="2">The sequence shown here is derived from an EMBL/GenBank/DDBJ whole genome shotgun (WGS) entry which is preliminary data.</text>
</comment>